<organism evidence="3 4">
    <name type="scientific">Virgisporangium aliadipatigenens</name>
    <dbReference type="NCBI Taxonomy" id="741659"/>
    <lineage>
        <taxon>Bacteria</taxon>
        <taxon>Bacillati</taxon>
        <taxon>Actinomycetota</taxon>
        <taxon>Actinomycetes</taxon>
        <taxon>Micromonosporales</taxon>
        <taxon>Micromonosporaceae</taxon>
        <taxon>Virgisporangium</taxon>
    </lineage>
</organism>
<evidence type="ECO:0000313" key="4">
    <source>
        <dbReference type="Proteomes" id="UP000619260"/>
    </source>
</evidence>
<evidence type="ECO:0000313" key="3">
    <source>
        <dbReference type="EMBL" id="GIJ51658.1"/>
    </source>
</evidence>
<gene>
    <name evidence="3" type="ORF">Val02_85440</name>
</gene>
<proteinExistence type="predicted"/>
<feature type="compositionally biased region" description="Polar residues" evidence="2">
    <location>
        <begin position="378"/>
        <end position="394"/>
    </location>
</feature>
<feature type="region of interest" description="Disordered" evidence="2">
    <location>
        <begin position="378"/>
        <end position="399"/>
    </location>
</feature>
<sequence length="552" mass="60851">MGAVYRQPTRGKSVEATRPHTQLSQPNAAAPEDHGRPKPSYVRGAVQNVSGAADGAPLPVGYLPHRLECFVTESSRKQYIHRALTDHKERVSPETVRLPLRNSEILPVIEVPLNVPILNADSFRIAPQLAEHPQRDLVAADPESAEAQEVVAELVRAAHRKAEELKANLLAEGGQTQPGVITREGKLINANTRCVLLRELEREGTGPTSTLRVAVLPNGITDPELLELEMVLQQQVELKDEYRLVSELMMIQRLFNEGFSDEQIARKLRKKGKEVKEAREILNLMHRARALTVNPLPLTAFDSAVDRRQNWSELLREVKSVDGESPRSGDMHIKRWLIAYFSRASSVHKLRFAVEDWVERDGVLESIQEHDDLRSILDTTEASPKSANTNGASEQSDKEADFEADLGLDLLIDDETEPAPGSEQVDAILNLVVAANNVGDDLISLPNGTSISGTEALDAVGRGVEAALDSVKRRRQAGGRLTRPITELDRARTALKNADEALAEVIADPEFASHLKPTASRAQQLAELAAEILAKLNQRHDDTNFEQTELPA</sequence>
<dbReference type="EMBL" id="BOPF01000052">
    <property type="protein sequence ID" value="GIJ51658.1"/>
    <property type="molecule type" value="Genomic_DNA"/>
</dbReference>
<protein>
    <recommendedName>
        <fullName evidence="5">ParB/Sulfiredoxin domain-containing protein</fullName>
    </recommendedName>
</protein>
<keyword evidence="4" id="KW-1185">Reference proteome</keyword>
<feature type="region of interest" description="Disordered" evidence="2">
    <location>
        <begin position="1"/>
        <end position="42"/>
    </location>
</feature>
<evidence type="ECO:0000256" key="1">
    <source>
        <dbReference type="SAM" id="Coils"/>
    </source>
</evidence>
<accession>A0A8J4DVY9</accession>
<dbReference type="AlphaFoldDB" id="A0A8J4DVY9"/>
<dbReference type="Proteomes" id="UP000619260">
    <property type="component" value="Unassembled WGS sequence"/>
</dbReference>
<reference evidence="3" key="1">
    <citation type="submission" date="2021-01" db="EMBL/GenBank/DDBJ databases">
        <title>Whole genome shotgun sequence of Virgisporangium aliadipatigenens NBRC 105644.</title>
        <authorList>
            <person name="Komaki H."/>
            <person name="Tamura T."/>
        </authorList>
    </citation>
    <scope>NUCLEOTIDE SEQUENCE</scope>
    <source>
        <strain evidence="3">NBRC 105644</strain>
    </source>
</reference>
<comment type="caution">
    <text evidence="3">The sequence shown here is derived from an EMBL/GenBank/DDBJ whole genome shotgun (WGS) entry which is preliminary data.</text>
</comment>
<name>A0A8J4DVY9_9ACTN</name>
<evidence type="ECO:0008006" key="5">
    <source>
        <dbReference type="Google" id="ProtNLM"/>
    </source>
</evidence>
<evidence type="ECO:0000256" key="2">
    <source>
        <dbReference type="SAM" id="MobiDB-lite"/>
    </source>
</evidence>
<keyword evidence="1" id="KW-0175">Coiled coil</keyword>
<feature type="coiled-coil region" evidence="1">
    <location>
        <begin position="488"/>
        <end position="539"/>
    </location>
</feature>